<dbReference type="PROSITE" id="PS00678">
    <property type="entry name" value="WD_REPEATS_1"/>
    <property type="match status" value="2"/>
</dbReference>
<reference evidence="20 21" key="1">
    <citation type="journal article" date="2003" name="PLoS Biol.">
        <title>The genome sequence of Caenorhabditis briggsae: a platform for comparative genomics.</title>
        <authorList>
            <person name="Stein L.D."/>
            <person name="Bao Z."/>
            <person name="Blasiar D."/>
            <person name="Blumenthal T."/>
            <person name="Brent M.R."/>
            <person name="Chen N."/>
            <person name="Chinwalla A."/>
            <person name="Clarke L."/>
            <person name="Clee C."/>
            <person name="Coghlan A."/>
            <person name="Coulson A."/>
            <person name="D'Eustachio P."/>
            <person name="Fitch D.H."/>
            <person name="Fulton L.A."/>
            <person name="Fulton R.E."/>
            <person name="Griffiths-Jones S."/>
            <person name="Harris T.W."/>
            <person name="Hillier L.W."/>
            <person name="Kamath R."/>
            <person name="Kuwabara P.E."/>
            <person name="Mardis E.R."/>
            <person name="Marra M.A."/>
            <person name="Miner T.L."/>
            <person name="Minx P."/>
            <person name="Mullikin J.C."/>
            <person name="Plumb R.W."/>
            <person name="Rogers J."/>
            <person name="Schein J.E."/>
            <person name="Sohrmann M."/>
            <person name="Spieth J."/>
            <person name="Stajich J.E."/>
            <person name="Wei C."/>
            <person name="Willey D."/>
            <person name="Wilson R.K."/>
            <person name="Durbin R."/>
            <person name="Waterston R.H."/>
        </authorList>
    </citation>
    <scope>NUCLEOTIDE SEQUENCE [LARGE SCALE GENOMIC DNA]</scope>
    <source>
        <strain evidence="20 21">AF16</strain>
    </source>
</reference>
<feature type="domain" description="Kinesin motor" evidence="19">
    <location>
        <begin position="291"/>
        <end position="643"/>
    </location>
</feature>
<evidence type="ECO:0000256" key="15">
    <source>
        <dbReference type="PROSITE-ProRule" id="PRU00221"/>
    </source>
</evidence>
<gene>
    <name evidence="22" type="primary">klp-12</name>
    <name evidence="20" type="synonym">Cbr-klp-12</name>
    <name evidence="22" type="ORF">CBG06076</name>
    <name evidence="20" type="ORF">CBG_06076</name>
</gene>
<feature type="region of interest" description="Disordered" evidence="18">
    <location>
        <begin position="1073"/>
        <end position="1098"/>
    </location>
</feature>
<dbReference type="Pfam" id="PF23203">
    <property type="entry name" value="KIF21A"/>
    <property type="match status" value="1"/>
</dbReference>
<dbReference type="InterPro" id="IPR036961">
    <property type="entry name" value="Kinesin_motor_dom_sf"/>
</dbReference>
<keyword evidence="3" id="KW-0963">Cytoplasm</keyword>
<keyword evidence="12 16" id="KW-0505">Motor protein</keyword>
<dbReference type="FunFam" id="3.40.1180.10:FF:000005">
    <property type="entry name" value="Alkyl transferase"/>
    <property type="match status" value="1"/>
</dbReference>
<keyword evidence="8 16" id="KW-0547">Nucleotide-binding</keyword>
<dbReference type="GO" id="GO:0007018">
    <property type="term" value="P:microtubule-based movement"/>
    <property type="evidence" value="ECO:0000318"/>
    <property type="project" value="GO_Central"/>
</dbReference>
<dbReference type="Gene3D" id="2.130.10.10">
    <property type="entry name" value="YVTN repeat-like/Quinoprotein amine dehydrogenase"/>
    <property type="match status" value="2"/>
</dbReference>
<dbReference type="CDD" id="cd01372">
    <property type="entry name" value="KISc_KIF4"/>
    <property type="match status" value="1"/>
</dbReference>
<accession>A8X0Y5</accession>
<dbReference type="SUPFAM" id="SSF50978">
    <property type="entry name" value="WD40 repeat-like"/>
    <property type="match status" value="1"/>
</dbReference>
<dbReference type="Gene3D" id="3.40.1180.10">
    <property type="entry name" value="Decaprenyl diphosphate synthase-like"/>
    <property type="match status" value="1"/>
</dbReference>
<dbReference type="GeneID" id="8575334"/>
<dbReference type="RefSeq" id="XP_002633337.1">
    <property type="nucleotide sequence ID" value="XM_002633291.1"/>
</dbReference>
<dbReference type="GO" id="GO:0016887">
    <property type="term" value="F:ATP hydrolysis activity"/>
    <property type="evidence" value="ECO:0000318"/>
    <property type="project" value="GO_Central"/>
</dbReference>
<feature type="non-terminal residue" evidence="20">
    <location>
        <position position="1"/>
    </location>
</feature>
<dbReference type="SMART" id="SM00320">
    <property type="entry name" value="WD40"/>
    <property type="match status" value="7"/>
</dbReference>
<dbReference type="GO" id="GO:0005737">
    <property type="term" value="C:cytoplasm"/>
    <property type="evidence" value="ECO:0000318"/>
    <property type="project" value="GO_Central"/>
</dbReference>
<feature type="compositionally biased region" description="Low complexity" evidence="18">
    <location>
        <begin position="1360"/>
        <end position="1377"/>
    </location>
</feature>
<evidence type="ECO:0000256" key="17">
    <source>
        <dbReference type="SAM" id="Coils"/>
    </source>
</evidence>
<dbReference type="Pfam" id="PF00400">
    <property type="entry name" value="WD40"/>
    <property type="match status" value="3"/>
</dbReference>
<dbReference type="InterPro" id="IPR056532">
    <property type="entry name" value="KIF21A/B_hel_2"/>
</dbReference>
<dbReference type="EMBL" id="HE600986">
    <property type="protein sequence ID" value="CAP26295.1"/>
    <property type="molecule type" value="Genomic_DNA"/>
</dbReference>
<dbReference type="Proteomes" id="UP000008549">
    <property type="component" value="Unassembled WGS sequence"/>
</dbReference>
<keyword evidence="6" id="KW-0493">Microtubule</keyword>
<evidence type="ECO:0000256" key="11">
    <source>
        <dbReference type="ARBA" id="ARBA00023054"/>
    </source>
</evidence>
<dbReference type="GO" id="GO:0005874">
    <property type="term" value="C:microtubule"/>
    <property type="evidence" value="ECO:0000318"/>
    <property type="project" value="GO_Central"/>
</dbReference>
<dbReference type="HAMAP" id="MF_01139">
    <property type="entry name" value="ISPT"/>
    <property type="match status" value="1"/>
</dbReference>
<name>A8X0Y5_CAEBR</name>
<dbReference type="eggNOG" id="KOG1602">
    <property type="taxonomic scope" value="Eukaryota"/>
</dbReference>
<keyword evidence="11 17" id="KW-0175">Coiled coil</keyword>
<keyword evidence="9 16" id="KW-0067">ATP-binding</keyword>
<comment type="similarity">
    <text evidence="16">Belongs to the TRAFAC class myosin-kinesin ATPase superfamily. Kinesin family.</text>
</comment>
<dbReference type="CTD" id="8575334"/>
<dbReference type="Pfam" id="PF01255">
    <property type="entry name" value="Prenyltransf"/>
    <property type="match status" value="1"/>
</dbReference>
<evidence type="ECO:0000313" key="21">
    <source>
        <dbReference type="Proteomes" id="UP000008549"/>
    </source>
</evidence>
<evidence type="ECO:0000256" key="4">
    <source>
        <dbReference type="ARBA" id="ARBA00022574"/>
    </source>
</evidence>
<evidence type="ECO:0000256" key="16">
    <source>
        <dbReference type="PROSITE-ProRule" id="PRU00283"/>
    </source>
</evidence>
<dbReference type="NCBIfam" id="TIGR00055">
    <property type="entry name" value="uppS"/>
    <property type="match status" value="1"/>
</dbReference>
<feature type="repeat" description="WD" evidence="15">
    <location>
        <begin position="1794"/>
        <end position="1837"/>
    </location>
</feature>
<feature type="compositionally biased region" description="Polar residues" evidence="18">
    <location>
        <begin position="1393"/>
        <end position="1426"/>
    </location>
</feature>
<dbReference type="EC" id="2.5.1.87" evidence="2"/>
<dbReference type="GO" id="GO:0003777">
    <property type="term" value="F:microtubule motor activity"/>
    <property type="evidence" value="ECO:0000318"/>
    <property type="project" value="GO_Central"/>
</dbReference>
<protein>
    <recommendedName>
        <fullName evidence="2">ditrans,polycis-polyprenyl diphosphate synthase [(2E,6E)-farnesyldiphosphate specific]</fullName>
        <ecNumber evidence="2">2.5.1.87</ecNumber>
    </recommendedName>
</protein>
<dbReference type="eggNOG" id="KOG0244">
    <property type="taxonomic scope" value="Eukaryota"/>
</dbReference>
<evidence type="ECO:0000256" key="9">
    <source>
        <dbReference type="ARBA" id="ARBA00022840"/>
    </source>
</evidence>
<evidence type="ECO:0000259" key="19">
    <source>
        <dbReference type="PROSITE" id="PS50067"/>
    </source>
</evidence>
<dbReference type="FunCoup" id="A8X0Y5">
    <property type="interactions" value="695"/>
</dbReference>
<dbReference type="CDD" id="cd00475">
    <property type="entry name" value="Cis_IPPS"/>
    <property type="match status" value="1"/>
</dbReference>
<evidence type="ECO:0000256" key="5">
    <source>
        <dbReference type="ARBA" id="ARBA00022679"/>
    </source>
</evidence>
<dbReference type="Gene3D" id="3.40.850.10">
    <property type="entry name" value="Kinesin motor domain"/>
    <property type="match status" value="1"/>
</dbReference>
<dbReference type="PROSITE" id="PS00411">
    <property type="entry name" value="KINESIN_MOTOR_1"/>
    <property type="match status" value="1"/>
</dbReference>
<evidence type="ECO:0000256" key="3">
    <source>
        <dbReference type="ARBA" id="ARBA00022490"/>
    </source>
</evidence>
<dbReference type="PANTHER" id="PTHR47969:SF28">
    <property type="entry name" value="KINESIN-LIKE PROTEIN KIF21B"/>
    <property type="match status" value="1"/>
</dbReference>
<dbReference type="InterPro" id="IPR001752">
    <property type="entry name" value="Kinesin_motor_dom"/>
</dbReference>
<keyword evidence="4 15" id="KW-0853">WD repeat</keyword>
<dbReference type="GO" id="GO:0008017">
    <property type="term" value="F:microtubule binding"/>
    <property type="evidence" value="ECO:0000318"/>
    <property type="project" value="GO_Central"/>
</dbReference>
<dbReference type="InterPro" id="IPR027417">
    <property type="entry name" value="P-loop_NTPase"/>
</dbReference>
<evidence type="ECO:0000256" key="7">
    <source>
        <dbReference type="ARBA" id="ARBA00022737"/>
    </source>
</evidence>
<proteinExistence type="inferred from homology"/>
<dbReference type="InterPro" id="IPR001680">
    <property type="entry name" value="WD40_rpt"/>
</dbReference>
<evidence type="ECO:0000256" key="14">
    <source>
        <dbReference type="ARBA" id="ARBA00047353"/>
    </source>
</evidence>
<dbReference type="KEGG" id="cbr:CBG_06076"/>
<dbReference type="InterPro" id="IPR018520">
    <property type="entry name" value="UPP_synth-like_CS"/>
</dbReference>
<dbReference type="CDD" id="cd00200">
    <property type="entry name" value="WD40"/>
    <property type="match status" value="1"/>
</dbReference>
<dbReference type="FunFam" id="3.40.850.10:FF:000011">
    <property type="entry name" value="Kinesin family member 21A"/>
    <property type="match status" value="1"/>
</dbReference>
<dbReference type="SUPFAM" id="SSF64005">
    <property type="entry name" value="Undecaprenyl diphosphate synthase"/>
    <property type="match status" value="1"/>
</dbReference>
<organism evidence="20 21">
    <name type="scientific">Caenorhabditis briggsae</name>
    <dbReference type="NCBI Taxonomy" id="6238"/>
    <lineage>
        <taxon>Eukaryota</taxon>
        <taxon>Metazoa</taxon>
        <taxon>Ecdysozoa</taxon>
        <taxon>Nematoda</taxon>
        <taxon>Chromadorea</taxon>
        <taxon>Rhabditida</taxon>
        <taxon>Rhabditina</taxon>
        <taxon>Rhabditomorpha</taxon>
        <taxon>Rhabditoidea</taxon>
        <taxon>Rhabditidae</taxon>
        <taxon>Peloderinae</taxon>
        <taxon>Caenorhabditis</taxon>
    </lineage>
</organism>
<dbReference type="GO" id="GO:0045547">
    <property type="term" value="F:ditrans,polycis-polyprenyl diphosphate synthase [(2E,6E)-farnesyl diphosphate specific] activity"/>
    <property type="evidence" value="ECO:0007669"/>
    <property type="project" value="UniProtKB-EC"/>
</dbReference>
<dbReference type="InParanoid" id="A8X0Y5"/>
<keyword evidence="5" id="KW-0808">Transferase</keyword>
<keyword evidence="10" id="KW-0460">Magnesium</keyword>
<feature type="binding site" evidence="16">
    <location>
        <begin position="370"/>
        <end position="377"/>
    </location>
    <ligand>
        <name>ATP</name>
        <dbReference type="ChEBI" id="CHEBI:30616"/>
    </ligand>
</feature>
<dbReference type="InterPro" id="IPR019821">
    <property type="entry name" value="Kinesin_motor_CS"/>
</dbReference>
<dbReference type="InterPro" id="IPR015943">
    <property type="entry name" value="WD40/YVTN_repeat-like_dom_sf"/>
</dbReference>
<dbReference type="PROSITE" id="PS50082">
    <property type="entry name" value="WD_REPEATS_2"/>
    <property type="match status" value="2"/>
</dbReference>
<evidence type="ECO:0000256" key="13">
    <source>
        <dbReference type="ARBA" id="ARBA00023212"/>
    </source>
</evidence>
<dbReference type="SUPFAM" id="SSF52540">
    <property type="entry name" value="P-loop containing nucleoside triphosphate hydrolases"/>
    <property type="match status" value="1"/>
</dbReference>
<dbReference type="PROSITE" id="PS01066">
    <property type="entry name" value="UPP_SYNTHASE"/>
    <property type="match status" value="1"/>
</dbReference>
<dbReference type="CDD" id="cd22248">
    <property type="entry name" value="Rcc_KIF21"/>
    <property type="match status" value="1"/>
</dbReference>
<reference evidence="20 21" key="2">
    <citation type="journal article" date="2011" name="PLoS Genet.">
        <title>Caenorhabditis briggsae recombinant inbred line genotypes reveal inter-strain incompatibility and the evolution of recombination.</title>
        <authorList>
            <person name="Ross J.A."/>
            <person name="Koboldt D.C."/>
            <person name="Staisch J.E."/>
            <person name="Chamberlin H.M."/>
            <person name="Gupta B.P."/>
            <person name="Miller R.D."/>
            <person name="Baird S.E."/>
            <person name="Haag E.S."/>
        </authorList>
    </citation>
    <scope>NUCLEOTIDE SEQUENCE [LARGE SCALE GENOMIC DNA]</scope>
    <source>
        <strain evidence="20 21">AF16</strain>
    </source>
</reference>
<dbReference type="InterPro" id="IPR036322">
    <property type="entry name" value="WD40_repeat_dom_sf"/>
</dbReference>
<comment type="catalytic activity">
    <reaction evidence="14">
        <text>n isopentenyl diphosphate + (2E,6E)-farnesyl diphosphate = a di-trans,poly-cis-polyprenyl diphosphate + n diphosphate</text>
        <dbReference type="Rhea" id="RHEA:53008"/>
        <dbReference type="Rhea" id="RHEA-COMP:19494"/>
        <dbReference type="ChEBI" id="CHEBI:33019"/>
        <dbReference type="ChEBI" id="CHEBI:128769"/>
        <dbReference type="ChEBI" id="CHEBI:136960"/>
        <dbReference type="ChEBI" id="CHEBI:175763"/>
        <dbReference type="EC" id="2.5.1.87"/>
    </reaction>
</comment>
<dbReference type="InterPro" id="IPR019775">
    <property type="entry name" value="WD40_repeat_CS"/>
</dbReference>
<keyword evidence="13" id="KW-0206">Cytoskeleton</keyword>
<dbReference type="PANTHER" id="PTHR47969">
    <property type="entry name" value="CHROMOSOME-ASSOCIATED KINESIN KIF4A-RELATED"/>
    <property type="match status" value="1"/>
</dbReference>
<evidence type="ECO:0000256" key="1">
    <source>
        <dbReference type="ARBA" id="ARBA00004245"/>
    </source>
</evidence>
<dbReference type="WormBase" id="CBG06076">
    <property type="protein sequence ID" value="CBP46314"/>
    <property type="gene ID" value="WBGene00028412"/>
    <property type="gene designation" value="Cbr-klp-12"/>
</dbReference>
<keyword evidence="21" id="KW-1185">Reference proteome</keyword>
<dbReference type="PROSITE" id="PS50067">
    <property type="entry name" value="KINESIN_MOTOR_2"/>
    <property type="match status" value="1"/>
</dbReference>
<dbReference type="SMART" id="SM00129">
    <property type="entry name" value="KISc"/>
    <property type="match status" value="1"/>
</dbReference>
<dbReference type="Pfam" id="PF25764">
    <property type="entry name" value="KIF21A_4th"/>
    <property type="match status" value="1"/>
</dbReference>
<feature type="region of interest" description="Disordered" evidence="18">
    <location>
        <begin position="829"/>
        <end position="876"/>
    </location>
</feature>
<evidence type="ECO:0000256" key="8">
    <source>
        <dbReference type="ARBA" id="ARBA00022741"/>
    </source>
</evidence>
<feature type="compositionally biased region" description="Polar residues" evidence="18">
    <location>
        <begin position="831"/>
        <end position="840"/>
    </location>
</feature>
<evidence type="ECO:0000313" key="22">
    <source>
        <dbReference type="WormBase" id="CBG06076"/>
    </source>
</evidence>
<dbReference type="InterPro" id="IPR027640">
    <property type="entry name" value="Kinesin-like_fam"/>
</dbReference>
<dbReference type="Pfam" id="PF00225">
    <property type="entry name" value="Kinesin"/>
    <property type="match status" value="1"/>
</dbReference>
<dbReference type="STRING" id="6238.A8X0Y5"/>
<evidence type="ECO:0000256" key="18">
    <source>
        <dbReference type="SAM" id="MobiDB-lite"/>
    </source>
</evidence>
<evidence type="ECO:0000256" key="6">
    <source>
        <dbReference type="ARBA" id="ARBA00022701"/>
    </source>
</evidence>
<feature type="repeat" description="WD" evidence="15">
    <location>
        <begin position="1551"/>
        <end position="1590"/>
    </location>
</feature>
<feature type="region of interest" description="Disordered" evidence="18">
    <location>
        <begin position="1360"/>
        <end position="1447"/>
    </location>
</feature>
<keyword evidence="7" id="KW-0677">Repeat</keyword>
<evidence type="ECO:0000256" key="10">
    <source>
        <dbReference type="ARBA" id="ARBA00022842"/>
    </source>
</evidence>
<dbReference type="PRINTS" id="PR00380">
    <property type="entry name" value="KINESINHEAVY"/>
</dbReference>
<evidence type="ECO:0000313" key="20">
    <source>
        <dbReference type="EMBL" id="CAP26295.1"/>
    </source>
</evidence>
<dbReference type="InterPro" id="IPR001441">
    <property type="entry name" value="UPP_synth-like"/>
</dbReference>
<dbReference type="HOGENOM" id="CLU_001485_4_3_1"/>
<comment type="subcellular location">
    <subcellularLocation>
        <location evidence="1">Cytoplasm</location>
        <location evidence="1">Cytoskeleton</location>
    </subcellularLocation>
</comment>
<evidence type="ECO:0000256" key="12">
    <source>
        <dbReference type="ARBA" id="ARBA00023175"/>
    </source>
</evidence>
<dbReference type="GO" id="GO:0005524">
    <property type="term" value="F:ATP binding"/>
    <property type="evidence" value="ECO:0007669"/>
    <property type="project" value="UniProtKB-UniRule"/>
</dbReference>
<dbReference type="OMA" id="NNTISIC"/>
<sequence length="1874" mass="210352">MASNLTADEEAGWFVSQKEQPWWQWLLRRFIASGPIPRHVAFVMDGNRRFAKNKNLGSVIKGHEKGFVQLAKILDWCSRFGIREITVYAFSIENFKRSEDEVGGLMRLAEEKFQKLLNDSEKLDEKRICFRFYGNRTLLSARLQKLMSDIEGRTEKFEGGRLNVCMPYTSRDEISRSFETIRTHVKEGKLNVEDINESMIDACLDSGCGGTPPDLFIRTSGEHRLSDFMMWQAADTHIYFDSVLWPEFGYYNLCKAILNYQYYRSTVSKMSSLNVSEETTWKMNFRGNDRDLISVKSIRPQGNREKLEGSRVCTSVLPNDPQVTIGGDRSFTYDHVFDMQTEQHVVYEACVEKLVDGLFEGFNATVLAYGQTGSGKTHTMGTAFDSAVTQKEQDLGVIPRAIQHTFRKIAECKTQSIEQGLLEPAFEVSVQFVELYNDDVLDLLSDDRSMSSSIRIHEDSRGEIVLHGVEQRAVFDMHGTMDILKNGALNRTVASTNMNEQSSRSHAIFTLHLKQQRVAVNPLDEAGEQKAGELEMEMLCAKFHFVDLAGSERMKRTGATGDRAKEGISINVGLVALGNVIAALGGANGKVSHVPYRDSKLTRLLQDLGGNSRTLMIACCSPSDSDFVETLNTMKYANRAKEIKNKVVANQDKSSKMIGELRSRIAALEGELLEFKQGRRTVDVDGHEVVNDQYNENVYLTSEVNHLRFRVKALNETLDILRTENIDLKAKQELNAISALPTSADGEVDAVQSTFRKYLEELERTKSLLYESQSTCDQLRKDNAKWKAIGASRGAGGGASEFNSQKLIEMAKIELEKQRKMMESVNIGGENASSEYSSMAQDEDGTSNEAEELLDEEDLDEDEDEIAAEKEQQEESEALQIDLNEVMIELDIKEKLIDQLERAERQNQQIRDTYEKKLRELMERIKDTETERDRVLNEGGKRGGNNEQMKAIKQEYELKISDLRKELKKIEALDREHLKVIAKSQRELQEKTRLKSEVVDLKKAKVELIKKMNEDKKKQKAQQLANARAIATKEKQTRLQANKIRTLEMKDKQREQFLKKTTQEVNALRKEKASAAAAARQANRGGPSRGGAPVVSSPARRVRGVVGATQAMKELTFSAKASKVKWDVIVRKIEESARRRQIVQKMEAELERYLNERHAVMLEIVENEKQFTQAQDVIYRDGLLEAIDSAKEKLQYVQDQITYQQKLICDVDEDISSNAENEPELDVGLKKQTIKQLFDGCDTLSEARYLLQHLFDLCIDKAVLAAKVEAEFKECAARIEQLEQQSSLKEQLLTSIIEDKNLVDELDGLVPADLRKSRTSSQSSLLRSVSPSVVEDSHTLQNYKVRRHTATQEELLFASANASDANANPTSEAAADAGDSDEKKDKKKRIAFVSTSPASTSFANGPTSSPSFSRNTRLRSTVGGVSNNNNVRKPVVQPPTIVNGNGKVSTVRKGLSRLPSVNEDPEYGVFAKSFPGRSRSNLTASSSPSSAALLNARGSTSTKSVFARISPSWLSDTCAELIMRNNNRKQSRILPVKDGMRGSILTRTHTLEGHGRGVLSVDVTDTLMVTGSKDRTAKLWDIEACREIRTLGVHPNNVHLVKFVPYSNYVFTFSMYEARAWDYRSPDCICVKVLNSSGQVNDGDSIDVSQVMPRQNTIPFLETVITAADVDPTGRHLFTSFAAYVRVWNLSEWKPLGRLNAASHSPKSEVSCLRTTLSPEGSILAYTGSRDHYVKEYDVGFGTGVIESKCEFTPPHYDNVTAVLPLNGHLYTASKDLNIMKFSLKDGKREHLELRAHQQYIQSLTGFGPKGKEFLVSACKDGTLRFWDVASSNRMKLVEEYSKAHQDGINSMCSTKAMLFTASGDSTVGFWKSN</sequence>
<dbReference type="InterPro" id="IPR036424">
    <property type="entry name" value="UPP_synth-like_sf"/>
</dbReference>
<feature type="compositionally biased region" description="Acidic residues" evidence="18">
    <location>
        <begin position="841"/>
        <end position="866"/>
    </location>
</feature>
<evidence type="ECO:0000256" key="2">
    <source>
        <dbReference type="ARBA" id="ARBA00012596"/>
    </source>
</evidence>
<dbReference type="PROSITE" id="PS50294">
    <property type="entry name" value="WD_REPEATS_REGION"/>
    <property type="match status" value="1"/>
</dbReference>
<feature type="coiled-coil region" evidence="17">
    <location>
        <begin position="1143"/>
        <end position="1200"/>
    </location>
</feature>
<dbReference type="GO" id="GO:0005871">
    <property type="term" value="C:kinesin complex"/>
    <property type="evidence" value="ECO:0000318"/>
    <property type="project" value="GO_Central"/>
</dbReference>
<feature type="non-terminal residue" evidence="20">
    <location>
        <position position="1874"/>
    </location>
</feature>